<protein>
    <submittedName>
        <fullName evidence="1">Uncharacterized protein</fullName>
    </submittedName>
</protein>
<name>A0A2P4TBL2_BAMTH</name>
<sequence length="25" mass="2967">MKQREKMTITVLISSLMFLLKLVSR</sequence>
<dbReference type="Proteomes" id="UP000237246">
    <property type="component" value="Unassembled WGS sequence"/>
</dbReference>
<reference evidence="1 2" key="1">
    <citation type="submission" date="2018-01" db="EMBL/GenBank/DDBJ databases">
        <title>Comparison of the Chinese Bamboo Partridge and Red Junglefowl genome sequences highlights the importance of demography in genome evolution.</title>
        <authorList>
            <person name="Tiley G.P."/>
            <person name="Kimball R.T."/>
            <person name="Braun E.L."/>
            <person name="Burleigh J.G."/>
        </authorList>
    </citation>
    <scope>NUCLEOTIDE SEQUENCE [LARGE SCALE GENOMIC DNA]</scope>
    <source>
        <strain evidence="1">RTK389</strain>
        <tissue evidence="1">Blood</tissue>
    </source>
</reference>
<comment type="caution">
    <text evidence="1">The sequence shown here is derived from an EMBL/GenBank/DDBJ whole genome shotgun (WGS) entry which is preliminary data.</text>
</comment>
<evidence type="ECO:0000313" key="2">
    <source>
        <dbReference type="Proteomes" id="UP000237246"/>
    </source>
</evidence>
<evidence type="ECO:0000313" key="1">
    <source>
        <dbReference type="EMBL" id="POI33759.1"/>
    </source>
</evidence>
<keyword evidence="2" id="KW-1185">Reference proteome</keyword>
<gene>
    <name evidence="1" type="ORF">CIB84_002492</name>
</gene>
<dbReference type="AlphaFoldDB" id="A0A2P4TBL2"/>
<proteinExistence type="predicted"/>
<organism evidence="1 2">
    <name type="scientific">Bambusicola thoracicus</name>
    <name type="common">Chinese bamboo-partridge</name>
    <name type="synonym">Perdix thoracica</name>
    <dbReference type="NCBI Taxonomy" id="9083"/>
    <lineage>
        <taxon>Eukaryota</taxon>
        <taxon>Metazoa</taxon>
        <taxon>Chordata</taxon>
        <taxon>Craniata</taxon>
        <taxon>Vertebrata</taxon>
        <taxon>Euteleostomi</taxon>
        <taxon>Archelosauria</taxon>
        <taxon>Archosauria</taxon>
        <taxon>Dinosauria</taxon>
        <taxon>Saurischia</taxon>
        <taxon>Theropoda</taxon>
        <taxon>Coelurosauria</taxon>
        <taxon>Aves</taxon>
        <taxon>Neognathae</taxon>
        <taxon>Galloanserae</taxon>
        <taxon>Galliformes</taxon>
        <taxon>Phasianidae</taxon>
        <taxon>Perdicinae</taxon>
        <taxon>Bambusicola</taxon>
    </lineage>
</organism>
<accession>A0A2P4TBL2</accession>
<dbReference type="EMBL" id="PPHD01002930">
    <property type="protein sequence ID" value="POI33759.1"/>
    <property type="molecule type" value="Genomic_DNA"/>
</dbReference>